<organism evidence="2 3">
    <name type="scientific">Coniochaeta ligniaria NRRL 30616</name>
    <dbReference type="NCBI Taxonomy" id="1408157"/>
    <lineage>
        <taxon>Eukaryota</taxon>
        <taxon>Fungi</taxon>
        <taxon>Dikarya</taxon>
        <taxon>Ascomycota</taxon>
        <taxon>Pezizomycotina</taxon>
        <taxon>Sordariomycetes</taxon>
        <taxon>Sordariomycetidae</taxon>
        <taxon>Coniochaetales</taxon>
        <taxon>Coniochaetaceae</taxon>
        <taxon>Coniochaeta</taxon>
    </lineage>
</organism>
<feature type="compositionally biased region" description="Basic and acidic residues" evidence="1">
    <location>
        <begin position="1"/>
        <end position="10"/>
    </location>
</feature>
<proteinExistence type="predicted"/>
<evidence type="ECO:0000313" key="3">
    <source>
        <dbReference type="Proteomes" id="UP000182658"/>
    </source>
</evidence>
<gene>
    <name evidence="2" type="ORF">CONLIGDRAFT_694130</name>
</gene>
<name>A0A1J7J1Y3_9PEZI</name>
<sequence length="206" mass="23544">MPYEAFDAHHPQPSANLPISPWDHDPTHLNEDWQEPLLDFELERDFGLDLPEQPTQSQSQAAGEIETACTIRETDMLLGFRRRISLKALQQKFLDDDAVRYPDRGALLDDWFVQLPNTTFRYGYELKSHFIPPQRFRALSRLALHPDSERSSPTSFAEGLAMTPSSQLQVDALVKITESANRTHQKASESTRKHHNPAFGFASLFK</sequence>
<keyword evidence="3" id="KW-1185">Reference proteome</keyword>
<dbReference type="EMBL" id="KV875108">
    <property type="protein sequence ID" value="OIW23164.1"/>
    <property type="molecule type" value="Genomic_DNA"/>
</dbReference>
<dbReference type="AlphaFoldDB" id="A0A1J7J1Y3"/>
<feature type="region of interest" description="Disordered" evidence="1">
    <location>
        <begin position="1"/>
        <end position="23"/>
    </location>
</feature>
<evidence type="ECO:0000313" key="2">
    <source>
        <dbReference type="EMBL" id="OIW23164.1"/>
    </source>
</evidence>
<evidence type="ECO:0000256" key="1">
    <source>
        <dbReference type="SAM" id="MobiDB-lite"/>
    </source>
</evidence>
<dbReference type="Proteomes" id="UP000182658">
    <property type="component" value="Unassembled WGS sequence"/>
</dbReference>
<dbReference type="InParanoid" id="A0A1J7J1Y3"/>
<reference evidence="2 3" key="1">
    <citation type="submission" date="2016-10" db="EMBL/GenBank/DDBJ databases">
        <title>Draft genome sequence of Coniochaeta ligniaria NRRL30616, a lignocellulolytic fungus for bioabatement of inhibitors in plant biomass hydrolysates.</title>
        <authorList>
            <consortium name="DOE Joint Genome Institute"/>
            <person name="Jimenez D.J."/>
            <person name="Hector R.E."/>
            <person name="Riley R."/>
            <person name="Sun H."/>
            <person name="Grigoriev I.V."/>
            <person name="Van Elsas J.D."/>
            <person name="Nichols N.N."/>
        </authorList>
    </citation>
    <scope>NUCLEOTIDE SEQUENCE [LARGE SCALE GENOMIC DNA]</scope>
    <source>
        <strain evidence="2 3">NRRL 30616</strain>
    </source>
</reference>
<accession>A0A1J7J1Y3</accession>
<protein>
    <submittedName>
        <fullName evidence="2">Uncharacterized protein</fullName>
    </submittedName>
</protein>